<organism evidence="2 3">
    <name type="scientific">Candidatus Onthenecus intestinigallinarum</name>
    <dbReference type="NCBI Taxonomy" id="2840875"/>
    <lineage>
        <taxon>Bacteria</taxon>
        <taxon>Bacillati</taxon>
        <taxon>Bacillota</taxon>
        <taxon>Clostridia</taxon>
        <taxon>Eubacteriales</taxon>
        <taxon>Candidatus Onthenecus</taxon>
    </lineage>
</organism>
<dbReference type="PANTHER" id="PTHR46211">
    <property type="entry name" value="GLYCEROPHOSPHORYL DIESTER PHOSPHODIESTERASE"/>
    <property type="match status" value="1"/>
</dbReference>
<proteinExistence type="predicted"/>
<dbReference type="EMBL" id="DVFJ01000009">
    <property type="protein sequence ID" value="HIQ71155.1"/>
    <property type="molecule type" value="Genomic_DNA"/>
</dbReference>
<dbReference type="PANTHER" id="PTHR46211:SF1">
    <property type="entry name" value="GLYCEROPHOSPHODIESTER PHOSPHODIESTERASE, CYTOPLASMIC"/>
    <property type="match status" value="1"/>
</dbReference>
<dbReference type="Proteomes" id="UP000886887">
    <property type="component" value="Unassembled WGS sequence"/>
</dbReference>
<dbReference type="GO" id="GO:0008081">
    <property type="term" value="F:phosphoric diester hydrolase activity"/>
    <property type="evidence" value="ECO:0007669"/>
    <property type="project" value="InterPro"/>
</dbReference>
<evidence type="ECO:0000259" key="1">
    <source>
        <dbReference type="PROSITE" id="PS51704"/>
    </source>
</evidence>
<name>A0A9D0Z964_9FIRM</name>
<gene>
    <name evidence="2" type="ORF">IAB73_02970</name>
</gene>
<comment type="caution">
    <text evidence="2">The sequence shown here is derived from an EMBL/GenBank/DDBJ whole genome shotgun (WGS) entry which is preliminary data.</text>
</comment>
<evidence type="ECO:0000313" key="3">
    <source>
        <dbReference type="Proteomes" id="UP000886887"/>
    </source>
</evidence>
<reference evidence="2" key="1">
    <citation type="submission" date="2020-10" db="EMBL/GenBank/DDBJ databases">
        <authorList>
            <person name="Gilroy R."/>
        </authorList>
    </citation>
    <scope>NUCLEOTIDE SEQUENCE</scope>
    <source>
        <strain evidence="2">ChiSxjej2B14-6234</strain>
    </source>
</reference>
<dbReference type="SUPFAM" id="SSF51695">
    <property type="entry name" value="PLC-like phosphodiesterases"/>
    <property type="match status" value="1"/>
</dbReference>
<reference evidence="2" key="2">
    <citation type="journal article" date="2021" name="PeerJ">
        <title>Extensive microbial diversity within the chicken gut microbiome revealed by metagenomics and culture.</title>
        <authorList>
            <person name="Gilroy R."/>
            <person name="Ravi A."/>
            <person name="Getino M."/>
            <person name="Pursley I."/>
            <person name="Horton D.L."/>
            <person name="Alikhan N.F."/>
            <person name="Baker D."/>
            <person name="Gharbi K."/>
            <person name="Hall N."/>
            <person name="Watson M."/>
            <person name="Adriaenssens E.M."/>
            <person name="Foster-Nyarko E."/>
            <person name="Jarju S."/>
            <person name="Secka A."/>
            <person name="Antonio M."/>
            <person name="Oren A."/>
            <person name="Chaudhuri R.R."/>
            <person name="La Ragione R."/>
            <person name="Hildebrand F."/>
            <person name="Pallen M.J."/>
        </authorList>
    </citation>
    <scope>NUCLEOTIDE SEQUENCE</scope>
    <source>
        <strain evidence="2">ChiSxjej2B14-6234</strain>
    </source>
</reference>
<dbReference type="InterPro" id="IPR017946">
    <property type="entry name" value="PLC-like_Pdiesterase_TIM-brl"/>
</dbReference>
<dbReference type="AlphaFoldDB" id="A0A9D0Z964"/>
<dbReference type="Pfam" id="PF03009">
    <property type="entry name" value="GDPD"/>
    <property type="match status" value="1"/>
</dbReference>
<evidence type="ECO:0000313" key="2">
    <source>
        <dbReference type="EMBL" id="HIQ71155.1"/>
    </source>
</evidence>
<protein>
    <submittedName>
        <fullName evidence="2">Glycerophosphodiester phosphodiesterase</fullName>
    </submittedName>
</protein>
<dbReference type="PROSITE" id="PS51704">
    <property type="entry name" value="GP_PDE"/>
    <property type="match status" value="1"/>
</dbReference>
<dbReference type="Gene3D" id="3.20.20.190">
    <property type="entry name" value="Phosphatidylinositol (PI) phosphodiesterase"/>
    <property type="match status" value="1"/>
</dbReference>
<dbReference type="GO" id="GO:0006629">
    <property type="term" value="P:lipid metabolic process"/>
    <property type="evidence" value="ECO:0007669"/>
    <property type="project" value="InterPro"/>
</dbReference>
<dbReference type="InterPro" id="IPR030395">
    <property type="entry name" value="GP_PDE_dom"/>
</dbReference>
<feature type="domain" description="GP-PDE" evidence="1">
    <location>
        <begin position="3"/>
        <end position="239"/>
    </location>
</feature>
<sequence>MAAKVWGHRGASGYAPENTLEAFELAARQGAHGVELDVHFSRDGEIVVIHDEAIDRVSDGSGLVRDMTLSQLKRFAFNKTHPEYANARIPTLREVYELLLPLGLTVNVELKTSRVPYPGLEAACIDLAAKMGMTQRVLYSSFNHYSVARVKEIDPSLPCGLLYGDVPCRPWDYARSLGMDALHPDFVSLSFDDTCREAHALGVRVHPWTVNREEDIRACLAMGVDAVITNYPDVALRILGEG</sequence>
<dbReference type="CDD" id="cd08563">
    <property type="entry name" value="GDPD_TtGDE_like"/>
    <property type="match status" value="1"/>
</dbReference>
<accession>A0A9D0Z964</accession>